<dbReference type="InterPro" id="IPR014001">
    <property type="entry name" value="Helicase_ATP-bd"/>
</dbReference>
<evidence type="ECO:0000259" key="4">
    <source>
        <dbReference type="PROSITE" id="PS51192"/>
    </source>
</evidence>
<dbReference type="GO" id="GO:0006302">
    <property type="term" value="P:double-strand break repair"/>
    <property type="evidence" value="ECO:0007669"/>
    <property type="project" value="TreeGrafter"/>
</dbReference>
<dbReference type="STRING" id="154621.RV11_GL001466"/>
<evidence type="ECO:0000259" key="5">
    <source>
        <dbReference type="PROSITE" id="PS51194"/>
    </source>
</evidence>
<gene>
    <name evidence="6" type="ORF">UC3_02512</name>
</gene>
<dbReference type="HOGENOM" id="CLU_024742_0_0_9"/>
<sequence length="438" mass="51044">MNELLGRRLPYTIHFDKLTEDFCLFPAVIEHNTVIHCMRCNTKTKKEFAMLPTGAFYCPSCIEMGRLDTRLQLIHQAEPPVKKRPVRMEWHGKLTSAQKEISEDLSQSIEKKRPHLIWAVTGAGKTEMLFAGIHKALQEGQRVALVSPRVDVCLELYPRLQAVFPEEKISLLYGENQTAYSYTSLVICTTHQLLRFYQAFDFLIVDEVDSFPFQGDPKLHFAVSQSIKKKSCLTYLTATPPQKLLKDIQKTFFISQLPARFHRRKLPEPELIWWNQWYKRCQTGKKLKKLLLVIHQLIADNDVLLFCPSISLMKKLFLHLKKERPDLLIERVHASDKRRKEKVEEMRNHQFRLFLCTTILERGVTFEHVSVIVLGANHPVFTKSTLVQIAGRVDRKGDYNFGKVYLIYDEQTSEMKFARKEIKQNNQLAMKRGLIDEL</sequence>
<dbReference type="SMART" id="SM00490">
    <property type="entry name" value="HELICc"/>
    <property type="match status" value="1"/>
</dbReference>
<accession>R3TL30</accession>
<dbReference type="InterPro" id="IPR006935">
    <property type="entry name" value="Helicase/UvrB_N"/>
</dbReference>
<comment type="caution">
    <text evidence="6">The sequence shown here is derived from an EMBL/GenBank/DDBJ whole genome shotgun (WGS) entry which is preliminary data.</text>
</comment>
<proteinExistence type="predicted"/>
<feature type="domain" description="Helicase C-terminal" evidence="5">
    <location>
        <begin position="286"/>
        <end position="438"/>
    </location>
</feature>
<keyword evidence="7" id="KW-1185">Reference proteome</keyword>
<dbReference type="Proteomes" id="UP000013785">
    <property type="component" value="Unassembled WGS sequence"/>
</dbReference>
<dbReference type="PANTHER" id="PTHR30580:SF1">
    <property type="entry name" value="COMF OPERON PROTEIN 1"/>
    <property type="match status" value="1"/>
</dbReference>
<dbReference type="OrthoDB" id="2077914at2"/>
<keyword evidence="1" id="KW-0547">Nucleotide-binding</keyword>
<dbReference type="GO" id="GO:0006310">
    <property type="term" value="P:DNA recombination"/>
    <property type="evidence" value="ECO:0007669"/>
    <property type="project" value="TreeGrafter"/>
</dbReference>
<dbReference type="Pfam" id="PF00271">
    <property type="entry name" value="Helicase_C"/>
    <property type="match status" value="1"/>
</dbReference>
<dbReference type="GO" id="GO:0003677">
    <property type="term" value="F:DNA binding"/>
    <property type="evidence" value="ECO:0007669"/>
    <property type="project" value="UniProtKB-KW"/>
</dbReference>
<feature type="domain" description="Helicase ATP-binding" evidence="4">
    <location>
        <begin position="106"/>
        <end position="258"/>
    </location>
</feature>
<dbReference type="Pfam" id="PF04851">
    <property type="entry name" value="ResIII"/>
    <property type="match status" value="1"/>
</dbReference>
<dbReference type="GO" id="GO:0016787">
    <property type="term" value="F:hydrolase activity"/>
    <property type="evidence" value="ECO:0007669"/>
    <property type="project" value="InterPro"/>
</dbReference>
<organism evidence="6 7">
    <name type="scientific">Enterococcus phoeniculicola ATCC BAA-412</name>
    <dbReference type="NCBI Taxonomy" id="1158610"/>
    <lineage>
        <taxon>Bacteria</taxon>
        <taxon>Bacillati</taxon>
        <taxon>Bacillota</taxon>
        <taxon>Bacilli</taxon>
        <taxon>Lactobacillales</taxon>
        <taxon>Enterococcaceae</taxon>
        <taxon>Enterococcus</taxon>
    </lineage>
</organism>
<evidence type="ECO:0000256" key="2">
    <source>
        <dbReference type="ARBA" id="ARBA00022840"/>
    </source>
</evidence>
<dbReference type="EMBL" id="AJAT01000017">
    <property type="protein sequence ID" value="EOL42164.1"/>
    <property type="molecule type" value="Genomic_DNA"/>
</dbReference>
<dbReference type="AlphaFoldDB" id="R3TL30"/>
<dbReference type="CDD" id="cd18785">
    <property type="entry name" value="SF2_C"/>
    <property type="match status" value="1"/>
</dbReference>
<reference evidence="6 7" key="1">
    <citation type="submission" date="2013-02" db="EMBL/GenBank/DDBJ databases">
        <title>The Genome Sequence of Enterococcus phoeniculicola BAA-412.</title>
        <authorList>
            <consortium name="The Broad Institute Genome Sequencing Platform"/>
            <consortium name="The Broad Institute Genome Sequencing Center for Infectious Disease"/>
            <person name="Earl A.M."/>
            <person name="Gilmore M.S."/>
            <person name="Lebreton F."/>
            <person name="Walker B."/>
            <person name="Young S.K."/>
            <person name="Zeng Q."/>
            <person name="Gargeya S."/>
            <person name="Fitzgerald M."/>
            <person name="Haas B."/>
            <person name="Abouelleil A."/>
            <person name="Alvarado L."/>
            <person name="Arachchi H.M."/>
            <person name="Berlin A.M."/>
            <person name="Chapman S.B."/>
            <person name="Dewar J."/>
            <person name="Goldberg J."/>
            <person name="Griggs A."/>
            <person name="Gujja S."/>
            <person name="Hansen M."/>
            <person name="Howarth C."/>
            <person name="Imamovic A."/>
            <person name="Larimer J."/>
            <person name="McCowan C."/>
            <person name="Murphy C."/>
            <person name="Neiman D."/>
            <person name="Pearson M."/>
            <person name="Priest M."/>
            <person name="Roberts A."/>
            <person name="Saif S."/>
            <person name="Shea T."/>
            <person name="Sisk P."/>
            <person name="Sykes S."/>
            <person name="Wortman J."/>
            <person name="Nusbaum C."/>
            <person name="Birren B."/>
        </authorList>
    </citation>
    <scope>NUCLEOTIDE SEQUENCE [LARGE SCALE GENOMIC DNA]</scope>
    <source>
        <strain evidence="6 7">ATCC BAA-412</strain>
    </source>
</reference>
<evidence type="ECO:0000313" key="7">
    <source>
        <dbReference type="Proteomes" id="UP000013785"/>
    </source>
</evidence>
<dbReference type="PROSITE" id="PS51192">
    <property type="entry name" value="HELICASE_ATP_BIND_1"/>
    <property type="match status" value="1"/>
</dbReference>
<dbReference type="InterPro" id="IPR027417">
    <property type="entry name" value="P-loop_NTPase"/>
</dbReference>
<dbReference type="CDD" id="cd17925">
    <property type="entry name" value="DEXDc_ComFA"/>
    <property type="match status" value="1"/>
</dbReference>
<dbReference type="Gene3D" id="3.40.50.300">
    <property type="entry name" value="P-loop containing nucleotide triphosphate hydrolases"/>
    <property type="match status" value="2"/>
</dbReference>
<dbReference type="SMART" id="SM00487">
    <property type="entry name" value="DEXDc"/>
    <property type="match status" value="1"/>
</dbReference>
<evidence type="ECO:0000256" key="1">
    <source>
        <dbReference type="ARBA" id="ARBA00022741"/>
    </source>
</evidence>
<dbReference type="GO" id="GO:0006270">
    <property type="term" value="P:DNA replication initiation"/>
    <property type="evidence" value="ECO:0007669"/>
    <property type="project" value="TreeGrafter"/>
</dbReference>
<dbReference type="GO" id="GO:0005524">
    <property type="term" value="F:ATP binding"/>
    <property type="evidence" value="ECO:0007669"/>
    <property type="project" value="UniProtKB-KW"/>
</dbReference>
<dbReference type="RefSeq" id="WP_010769154.1">
    <property type="nucleotide sequence ID" value="NZ_ASWE01000001.1"/>
</dbReference>
<evidence type="ECO:0000256" key="3">
    <source>
        <dbReference type="ARBA" id="ARBA00023125"/>
    </source>
</evidence>
<dbReference type="InterPro" id="IPR001650">
    <property type="entry name" value="Helicase_C-like"/>
</dbReference>
<evidence type="ECO:0008006" key="8">
    <source>
        <dbReference type="Google" id="ProtNLM"/>
    </source>
</evidence>
<dbReference type="PANTHER" id="PTHR30580">
    <property type="entry name" value="PRIMOSOMAL PROTEIN N"/>
    <property type="match status" value="1"/>
</dbReference>
<dbReference type="PATRIC" id="fig|1158610.3.peg.2494"/>
<dbReference type="eggNOG" id="COG4098">
    <property type="taxonomic scope" value="Bacteria"/>
</dbReference>
<dbReference type="PROSITE" id="PS51194">
    <property type="entry name" value="HELICASE_CTER"/>
    <property type="match status" value="1"/>
</dbReference>
<dbReference type="GO" id="GO:0043138">
    <property type="term" value="F:3'-5' DNA helicase activity"/>
    <property type="evidence" value="ECO:0007669"/>
    <property type="project" value="TreeGrafter"/>
</dbReference>
<keyword evidence="3" id="KW-0238">DNA-binding</keyword>
<name>R3TL30_9ENTE</name>
<keyword evidence="2" id="KW-0067">ATP-binding</keyword>
<dbReference type="SUPFAM" id="SSF52540">
    <property type="entry name" value="P-loop containing nucleoside triphosphate hydrolases"/>
    <property type="match status" value="1"/>
</dbReference>
<evidence type="ECO:0000313" key="6">
    <source>
        <dbReference type="EMBL" id="EOL42164.1"/>
    </source>
</evidence>
<protein>
    <recommendedName>
        <fullName evidence="8">Competence protein ComFA</fullName>
    </recommendedName>
</protein>